<evidence type="ECO:0000313" key="1">
    <source>
        <dbReference type="EMBL" id="SPD72866.1"/>
    </source>
</evidence>
<proteinExistence type="predicted"/>
<dbReference type="EMBL" id="OJIN01000066">
    <property type="protein sequence ID" value="SPD72866.1"/>
    <property type="molecule type" value="Genomic_DNA"/>
</dbReference>
<protein>
    <submittedName>
        <fullName evidence="1">Uncharacterized protein</fullName>
    </submittedName>
</protein>
<organism evidence="1">
    <name type="scientific">uncultured Desulfobacterium sp</name>
    <dbReference type="NCBI Taxonomy" id="201089"/>
    <lineage>
        <taxon>Bacteria</taxon>
        <taxon>Pseudomonadati</taxon>
        <taxon>Thermodesulfobacteriota</taxon>
        <taxon>Desulfobacteria</taxon>
        <taxon>Desulfobacterales</taxon>
        <taxon>Desulfobacteriaceae</taxon>
        <taxon>Desulfobacterium</taxon>
        <taxon>environmental samples</taxon>
    </lineage>
</organism>
<accession>A0A445MTS3</accession>
<sequence>MAYDSSKDQILHTWENDKTGLNISICRYGDGEAKLQIGPRTYTKKDGSKSATKAGRLSIDDVTWLNDIIEQVIEKMNEYFLEEGAG</sequence>
<name>A0A445MTS3_9BACT</name>
<gene>
    <name evidence="1" type="ORF">PITCH_A1580021</name>
</gene>
<dbReference type="AlphaFoldDB" id="A0A445MTS3"/>
<reference evidence="1" key="1">
    <citation type="submission" date="2018-01" db="EMBL/GenBank/DDBJ databases">
        <authorList>
            <person name="Regsiter A."/>
            <person name="William W."/>
        </authorList>
    </citation>
    <scope>NUCLEOTIDE SEQUENCE</scope>
    <source>
        <strain evidence="1">TRIP AH-1</strain>
    </source>
</reference>